<evidence type="ECO:0000313" key="3">
    <source>
        <dbReference type="Proteomes" id="UP000050761"/>
    </source>
</evidence>
<dbReference type="AlphaFoldDB" id="A0A183GKU9"/>
<reference evidence="2 3" key="1">
    <citation type="submission" date="2018-11" db="EMBL/GenBank/DDBJ databases">
        <authorList>
            <consortium name="Pathogen Informatics"/>
        </authorList>
    </citation>
    <scope>NUCLEOTIDE SEQUENCE [LARGE SCALE GENOMIC DNA]</scope>
</reference>
<feature type="transmembrane region" description="Helical" evidence="1">
    <location>
        <begin position="108"/>
        <end position="126"/>
    </location>
</feature>
<evidence type="ECO:0000313" key="2">
    <source>
        <dbReference type="EMBL" id="VDP38007.1"/>
    </source>
</evidence>
<dbReference type="Gene3D" id="1.20.1250.20">
    <property type="entry name" value="MFS general substrate transporter like domains"/>
    <property type="match status" value="1"/>
</dbReference>
<keyword evidence="3" id="KW-1185">Reference proteome</keyword>
<evidence type="ECO:0000313" key="4">
    <source>
        <dbReference type="WBParaSite" id="HPBE_0002331901-mRNA-1"/>
    </source>
</evidence>
<feature type="transmembrane region" description="Helical" evidence="1">
    <location>
        <begin position="12"/>
        <end position="30"/>
    </location>
</feature>
<keyword evidence="1" id="KW-1133">Transmembrane helix</keyword>
<accession>A0A183GKU9</accession>
<dbReference type="InterPro" id="IPR036259">
    <property type="entry name" value="MFS_trans_sf"/>
</dbReference>
<dbReference type="WBParaSite" id="HPBE_0002331901-mRNA-1">
    <property type="protein sequence ID" value="HPBE_0002331901-mRNA-1"/>
    <property type="gene ID" value="HPBE_0002331901"/>
</dbReference>
<evidence type="ECO:0000256" key="1">
    <source>
        <dbReference type="SAM" id="Phobius"/>
    </source>
</evidence>
<protein>
    <submittedName>
        <fullName evidence="4">MFS domain-containing protein</fullName>
    </submittedName>
</protein>
<feature type="transmembrane region" description="Helical" evidence="1">
    <location>
        <begin position="152"/>
        <end position="174"/>
    </location>
</feature>
<name>A0A183GKU9_HELPZ</name>
<dbReference type="Proteomes" id="UP000050761">
    <property type="component" value="Unassembled WGS sequence"/>
</dbReference>
<dbReference type="EMBL" id="UZAH01034927">
    <property type="protein sequence ID" value="VDP38007.1"/>
    <property type="molecule type" value="Genomic_DNA"/>
</dbReference>
<dbReference type="SUPFAM" id="SSF103473">
    <property type="entry name" value="MFS general substrate transporter"/>
    <property type="match status" value="1"/>
</dbReference>
<dbReference type="OrthoDB" id="3936150at2759"/>
<sequence length="177" mass="19633">MTEQSKRLDDYVVMSRYVVFVCILAELLILPQVSSMFYMMFAGASPSLSSCDGGPLFDTSLEEREVCTLYAEIGPANCTVPLLRYQFLSVNVEWSRFCESAKTIKNSISVQMIGVLIGSVVFGQLSDSYGRRKMLNQRRSPGRNIGVNVNNILMGGARVFFALVAMVSIGLVIIRHI</sequence>
<organism evidence="3 4">
    <name type="scientific">Heligmosomoides polygyrus</name>
    <name type="common">Parasitic roundworm</name>
    <dbReference type="NCBI Taxonomy" id="6339"/>
    <lineage>
        <taxon>Eukaryota</taxon>
        <taxon>Metazoa</taxon>
        <taxon>Ecdysozoa</taxon>
        <taxon>Nematoda</taxon>
        <taxon>Chromadorea</taxon>
        <taxon>Rhabditida</taxon>
        <taxon>Rhabditina</taxon>
        <taxon>Rhabditomorpha</taxon>
        <taxon>Strongyloidea</taxon>
        <taxon>Heligmosomidae</taxon>
        <taxon>Heligmosomoides</taxon>
    </lineage>
</organism>
<keyword evidence="1" id="KW-0472">Membrane</keyword>
<keyword evidence="1" id="KW-0812">Transmembrane</keyword>
<reference evidence="4" key="2">
    <citation type="submission" date="2019-09" db="UniProtKB">
        <authorList>
            <consortium name="WormBaseParasite"/>
        </authorList>
    </citation>
    <scope>IDENTIFICATION</scope>
</reference>
<proteinExistence type="predicted"/>
<accession>A0A3P8CCY9</accession>
<gene>
    <name evidence="2" type="ORF">HPBE_LOCUS23318</name>
</gene>